<dbReference type="SMART" id="SM00116">
    <property type="entry name" value="CBS"/>
    <property type="match status" value="2"/>
</dbReference>
<dbReference type="InterPro" id="IPR000644">
    <property type="entry name" value="CBS_dom"/>
</dbReference>
<evidence type="ECO:0000313" key="5">
    <source>
        <dbReference type="Proteomes" id="UP000738126"/>
    </source>
</evidence>
<protein>
    <submittedName>
        <fullName evidence="4">Histidine kinase</fullName>
    </submittedName>
</protein>
<dbReference type="Gene3D" id="3.10.580.10">
    <property type="entry name" value="CBS-domain"/>
    <property type="match status" value="1"/>
</dbReference>
<dbReference type="InterPro" id="IPR051257">
    <property type="entry name" value="Diverse_CBS-Domain"/>
</dbReference>
<keyword evidence="1 2" id="KW-0129">CBS domain</keyword>
<dbReference type="InterPro" id="IPR046342">
    <property type="entry name" value="CBS_dom_sf"/>
</dbReference>
<proteinExistence type="predicted"/>
<dbReference type="PANTHER" id="PTHR43080:SF2">
    <property type="entry name" value="CBS DOMAIN-CONTAINING PROTEIN"/>
    <property type="match status" value="1"/>
</dbReference>
<organism evidence="4 5">
    <name type="scientific">Halorhodospira neutriphila</name>
    <dbReference type="NCBI Taxonomy" id="168379"/>
    <lineage>
        <taxon>Bacteria</taxon>
        <taxon>Pseudomonadati</taxon>
        <taxon>Pseudomonadota</taxon>
        <taxon>Gammaproteobacteria</taxon>
        <taxon>Chromatiales</taxon>
        <taxon>Ectothiorhodospiraceae</taxon>
        <taxon>Halorhodospira</taxon>
    </lineage>
</organism>
<evidence type="ECO:0000313" key="4">
    <source>
        <dbReference type="EMBL" id="MBK1726916.1"/>
    </source>
</evidence>
<evidence type="ECO:0000256" key="1">
    <source>
        <dbReference type="ARBA" id="ARBA00023122"/>
    </source>
</evidence>
<dbReference type="GO" id="GO:0016301">
    <property type="term" value="F:kinase activity"/>
    <property type="evidence" value="ECO:0007669"/>
    <property type="project" value="UniProtKB-KW"/>
</dbReference>
<name>A0ABS1E588_9GAMM</name>
<reference evidence="4 5" key="1">
    <citation type="journal article" date="2020" name="Microorganisms">
        <title>Osmotic Adaptation and Compatible Solute Biosynthesis of Phototrophic Bacteria as Revealed from Genome Analyses.</title>
        <authorList>
            <person name="Imhoff J.F."/>
            <person name="Rahn T."/>
            <person name="Kunzel S."/>
            <person name="Keller A."/>
            <person name="Neulinger S.C."/>
        </authorList>
    </citation>
    <scope>NUCLEOTIDE SEQUENCE [LARGE SCALE GENOMIC DNA]</scope>
    <source>
        <strain evidence="4 5">DSM 15116</strain>
    </source>
</reference>
<dbReference type="RefSeq" id="WP_200259144.1">
    <property type="nucleotide sequence ID" value="NZ_NRSH01000079.1"/>
</dbReference>
<sequence length="145" mass="16484">MYDFLSYCVRDYMTAHPQTVGPETRLHELQALFDRHDFNGVPVIGADWRLLGVATKLDLLKAFTFTTQAMVPQYEAIMEGRVEEIMTREPVTVSPELPLTRVLQRMVDLRTKGFPVIDEQQRIVGVIAREDLLRALHDATSPAEG</sequence>
<dbReference type="PANTHER" id="PTHR43080">
    <property type="entry name" value="CBS DOMAIN-CONTAINING PROTEIN CBSX3, MITOCHONDRIAL"/>
    <property type="match status" value="1"/>
</dbReference>
<keyword evidence="4" id="KW-0808">Transferase</keyword>
<feature type="domain" description="CBS" evidence="3">
    <location>
        <begin position="86"/>
        <end position="144"/>
    </location>
</feature>
<keyword evidence="4" id="KW-0418">Kinase</keyword>
<accession>A0ABS1E588</accession>
<comment type="caution">
    <text evidence="4">The sequence shown here is derived from an EMBL/GenBank/DDBJ whole genome shotgun (WGS) entry which is preliminary data.</text>
</comment>
<dbReference type="Proteomes" id="UP000738126">
    <property type="component" value="Unassembled WGS sequence"/>
</dbReference>
<dbReference type="EMBL" id="NRSH01000079">
    <property type="protein sequence ID" value="MBK1726916.1"/>
    <property type="molecule type" value="Genomic_DNA"/>
</dbReference>
<gene>
    <name evidence="4" type="ORF">CKO13_07755</name>
</gene>
<dbReference type="SUPFAM" id="SSF54631">
    <property type="entry name" value="CBS-domain pair"/>
    <property type="match status" value="1"/>
</dbReference>
<feature type="domain" description="CBS" evidence="3">
    <location>
        <begin position="13"/>
        <end position="70"/>
    </location>
</feature>
<keyword evidence="5" id="KW-1185">Reference proteome</keyword>
<evidence type="ECO:0000256" key="2">
    <source>
        <dbReference type="PROSITE-ProRule" id="PRU00703"/>
    </source>
</evidence>
<dbReference type="PROSITE" id="PS51371">
    <property type="entry name" value="CBS"/>
    <property type="match status" value="2"/>
</dbReference>
<dbReference type="Pfam" id="PF00571">
    <property type="entry name" value="CBS"/>
    <property type="match status" value="2"/>
</dbReference>
<evidence type="ECO:0000259" key="3">
    <source>
        <dbReference type="PROSITE" id="PS51371"/>
    </source>
</evidence>